<keyword evidence="3 5" id="KW-0418">Kinase</keyword>
<feature type="domain" description="Carbohydrate kinase PfkB" evidence="4">
    <location>
        <begin position="11"/>
        <end position="324"/>
    </location>
</feature>
<dbReference type="Proteomes" id="UP001499959">
    <property type="component" value="Unassembled WGS sequence"/>
</dbReference>
<keyword evidence="6" id="KW-1185">Reference proteome</keyword>
<name>A0ABP9BM92_9GAMM</name>
<accession>A0ABP9BM92</accession>
<dbReference type="RefSeq" id="WP_345303620.1">
    <property type="nucleotide sequence ID" value="NZ_BAABJE010000012.1"/>
</dbReference>
<sequence length="347" mass="36664">MRQVEGRQEGRIVCFGELLLRLAAPGRERLLQSPALDVRIGGAEANVAVSLARFGHRATLAGTVADNPLGEAALGELRRHGVAVDDVHRRPGRMGLYFLATGAGLRPSEVLYDRAGSAFALAGPETYDWPRMLTDARAFHVSGVTPALGQATADAALAAARAARAAGALVSFDGNFRAKLWAAWDADPGAILRELIAEADLAFADHRDIGVVLGEDDTHADEPSARFAAAAARAFAAFPRLQRIVTTVRTQHSVDDHGMSALMATRAGALHATPTHALHGIVDRIGAGDAFAAGVLHGLLTGMDDGDSLRFGLAAACLKHSVPGDFNLVDREDVLALMRSERLDVKR</sequence>
<dbReference type="GO" id="GO:0016301">
    <property type="term" value="F:kinase activity"/>
    <property type="evidence" value="ECO:0007669"/>
    <property type="project" value="UniProtKB-KW"/>
</dbReference>
<evidence type="ECO:0000256" key="3">
    <source>
        <dbReference type="ARBA" id="ARBA00022777"/>
    </source>
</evidence>
<comment type="caution">
    <text evidence="5">The sequence shown here is derived from an EMBL/GenBank/DDBJ whole genome shotgun (WGS) entry which is preliminary data.</text>
</comment>
<organism evidence="5 6">
    <name type="scientific">Lysobacter hankyongensis</name>
    <dbReference type="NCBI Taxonomy" id="1176535"/>
    <lineage>
        <taxon>Bacteria</taxon>
        <taxon>Pseudomonadati</taxon>
        <taxon>Pseudomonadota</taxon>
        <taxon>Gammaproteobacteria</taxon>
        <taxon>Lysobacterales</taxon>
        <taxon>Lysobacteraceae</taxon>
        <taxon>Lysobacter</taxon>
    </lineage>
</organism>
<dbReference type="InterPro" id="IPR029056">
    <property type="entry name" value="Ribokinase-like"/>
</dbReference>
<evidence type="ECO:0000256" key="1">
    <source>
        <dbReference type="ARBA" id="ARBA00010688"/>
    </source>
</evidence>
<reference evidence="6" key="1">
    <citation type="journal article" date="2019" name="Int. J. Syst. Evol. Microbiol.">
        <title>The Global Catalogue of Microorganisms (GCM) 10K type strain sequencing project: providing services to taxonomists for standard genome sequencing and annotation.</title>
        <authorList>
            <consortium name="The Broad Institute Genomics Platform"/>
            <consortium name="The Broad Institute Genome Sequencing Center for Infectious Disease"/>
            <person name="Wu L."/>
            <person name="Ma J."/>
        </authorList>
    </citation>
    <scope>NUCLEOTIDE SEQUENCE [LARGE SCALE GENOMIC DNA]</scope>
    <source>
        <strain evidence="6">JCM 18204</strain>
    </source>
</reference>
<dbReference type="InterPro" id="IPR052700">
    <property type="entry name" value="Carb_kinase_PfkB-like"/>
</dbReference>
<evidence type="ECO:0000313" key="5">
    <source>
        <dbReference type="EMBL" id="GAA4797631.1"/>
    </source>
</evidence>
<dbReference type="Gene3D" id="3.40.1190.20">
    <property type="match status" value="1"/>
</dbReference>
<keyword evidence="2" id="KW-0808">Transferase</keyword>
<dbReference type="InterPro" id="IPR011611">
    <property type="entry name" value="PfkB_dom"/>
</dbReference>
<evidence type="ECO:0000259" key="4">
    <source>
        <dbReference type="Pfam" id="PF00294"/>
    </source>
</evidence>
<dbReference type="PANTHER" id="PTHR43320">
    <property type="entry name" value="SUGAR KINASE"/>
    <property type="match status" value="1"/>
</dbReference>
<dbReference type="SUPFAM" id="SSF53613">
    <property type="entry name" value="Ribokinase-like"/>
    <property type="match status" value="1"/>
</dbReference>
<evidence type="ECO:0000313" key="6">
    <source>
        <dbReference type="Proteomes" id="UP001499959"/>
    </source>
</evidence>
<dbReference type="PANTHER" id="PTHR43320:SF2">
    <property type="entry name" value="2-DEHYDRO-3-DEOXYGLUCONOKINASE_2-DEHYDRO-3-DEOXYGALACTONOKINASE"/>
    <property type="match status" value="1"/>
</dbReference>
<protein>
    <submittedName>
        <fullName evidence="5">Sugar kinase</fullName>
    </submittedName>
</protein>
<dbReference type="Pfam" id="PF00294">
    <property type="entry name" value="PfkB"/>
    <property type="match status" value="1"/>
</dbReference>
<gene>
    <name evidence="5" type="ORF">GCM10023307_24460</name>
</gene>
<dbReference type="CDD" id="cd01166">
    <property type="entry name" value="KdgK"/>
    <property type="match status" value="1"/>
</dbReference>
<proteinExistence type="inferred from homology"/>
<evidence type="ECO:0000256" key="2">
    <source>
        <dbReference type="ARBA" id="ARBA00022679"/>
    </source>
</evidence>
<comment type="similarity">
    <text evidence="1">Belongs to the carbohydrate kinase PfkB family.</text>
</comment>
<dbReference type="EMBL" id="BAABJE010000012">
    <property type="protein sequence ID" value="GAA4797631.1"/>
    <property type="molecule type" value="Genomic_DNA"/>
</dbReference>